<feature type="transmembrane region" description="Helical" evidence="1">
    <location>
        <begin position="121"/>
        <end position="141"/>
    </location>
</feature>
<dbReference type="RefSeq" id="WP_046522558.1">
    <property type="nucleotide sequence ID" value="NZ_LAYY01000004.1"/>
</dbReference>
<evidence type="ECO:0000313" key="3">
    <source>
        <dbReference type="Proteomes" id="UP000034166"/>
    </source>
</evidence>
<name>A0A0M2T1G2_9BACI</name>
<dbReference type="OrthoDB" id="8230517at2"/>
<evidence type="ECO:0000313" key="2">
    <source>
        <dbReference type="EMBL" id="KKK39067.1"/>
    </source>
</evidence>
<evidence type="ECO:0000256" key="1">
    <source>
        <dbReference type="SAM" id="Phobius"/>
    </source>
</evidence>
<gene>
    <name evidence="2" type="ORF">WQ57_04585</name>
</gene>
<dbReference type="AlphaFoldDB" id="A0A0M2T1G2"/>
<feature type="transmembrane region" description="Helical" evidence="1">
    <location>
        <begin position="147"/>
        <end position="165"/>
    </location>
</feature>
<dbReference type="Pfam" id="PF11193">
    <property type="entry name" value="DUF2812"/>
    <property type="match status" value="1"/>
</dbReference>
<dbReference type="PATRIC" id="fig|1408103.3.peg.1030"/>
<feature type="transmembrane region" description="Helical" evidence="1">
    <location>
        <begin position="203"/>
        <end position="224"/>
    </location>
</feature>
<dbReference type="EMBL" id="LAYY01000004">
    <property type="protein sequence ID" value="KKK39067.1"/>
    <property type="molecule type" value="Genomic_DNA"/>
</dbReference>
<reference evidence="2 3" key="1">
    <citation type="submission" date="2015-04" db="EMBL/GenBank/DDBJ databases">
        <title>Taxonomic description and genome sequence of Bacillus campisalis sp. nov., a novel member of the genus Bacillus isolated from solar saltern.</title>
        <authorList>
            <person name="Mathan Kumar R."/>
            <person name="Kaur G."/>
            <person name="Kumar A."/>
            <person name="Singh N.K."/>
            <person name="Kaur N."/>
            <person name="Kumar N."/>
            <person name="Mayilraj S."/>
        </authorList>
    </citation>
    <scope>NUCLEOTIDE SEQUENCE [LARGE SCALE GENOMIC DNA]</scope>
    <source>
        <strain evidence="2 3">SA2-6</strain>
    </source>
</reference>
<keyword evidence="3" id="KW-1185">Reference proteome</keyword>
<keyword evidence="1" id="KW-1133">Transmembrane helix</keyword>
<protein>
    <submittedName>
        <fullName evidence="2">Membrane protein</fullName>
    </submittedName>
</protein>
<dbReference type="Proteomes" id="UP000034166">
    <property type="component" value="Unassembled WGS sequence"/>
</dbReference>
<dbReference type="InterPro" id="IPR021359">
    <property type="entry name" value="DUF2812"/>
</dbReference>
<proteinExistence type="predicted"/>
<sequence length="400" mass="45509">MVRIVYKLRPAPYWRIPEHESWFSDMAAKGCHLKKVGLHFAKFVKGEPKNTRYRIEASSRKRMEPEQIQENSEKGWEYVDGYQYFHVFSSPAEFNALELHQDPLEYSSQLKEVESQLSAKASISFFGLFLMMLLIASFWFIDGTPMLVLIEGVVIPQTVLTLFIANTTLNLQRAASSISALRRDLSDGKPIGHVAPEKKHHRLSAITAFIFTLIIGLSAILPIIQLVENEASTLPETSENLPIVRLAEVDQTPGLVRTEPSDFDEEIDWGNYYSVQWSPLAPVQYEAYESGVISGELWKDDSGDGEYLPTIHSRVFQLRPPGMSDRLMADLMKRYSYSSSEKNYAEINHPDVDSLVIHEEGDLKEVFASKGKTVLYVQYFGRAEMEDIIEQSIGKVLQFQ</sequence>
<accession>A0A0M2T1G2</accession>
<keyword evidence="1" id="KW-0812">Transmembrane</keyword>
<comment type="caution">
    <text evidence="2">The sequence shown here is derived from an EMBL/GenBank/DDBJ whole genome shotgun (WGS) entry which is preliminary data.</text>
</comment>
<keyword evidence="1" id="KW-0472">Membrane</keyword>
<organism evidence="2 3">
    <name type="scientific">Mesobacillus campisalis</name>
    <dbReference type="NCBI Taxonomy" id="1408103"/>
    <lineage>
        <taxon>Bacteria</taxon>
        <taxon>Bacillati</taxon>
        <taxon>Bacillota</taxon>
        <taxon>Bacilli</taxon>
        <taxon>Bacillales</taxon>
        <taxon>Bacillaceae</taxon>
        <taxon>Mesobacillus</taxon>
    </lineage>
</organism>